<dbReference type="InterPro" id="IPR038050">
    <property type="entry name" value="Neuro_actylchol_rec"/>
</dbReference>
<dbReference type="Gene3D" id="1.20.58.390">
    <property type="entry name" value="Neurotransmitter-gated ion-channel transmembrane domain"/>
    <property type="match status" value="1"/>
</dbReference>
<dbReference type="GO" id="GO:0006811">
    <property type="term" value="P:monoatomic ion transport"/>
    <property type="evidence" value="ECO:0007669"/>
    <property type="project" value="InterPro"/>
</dbReference>
<sequence>MINIGLASLLALAITLTVVADNIPRTATVPLIGWFVLICIALCILSVLAGLIFAKIEEFVKKHDHLPVPIDRFMCFYQTKLSKVVTKKPFPPEEIIKTLSFALFLLMQVLLFCNLMVFLSFDWNKRAALENWVKTDDMKVYDELEK</sequence>
<feature type="chain" id="PRO_5042005007" evidence="2">
    <location>
        <begin position="21"/>
        <end position="146"/>
    </location>
</feature>
<protein>
    <submittedName>
        <fullName evidence="4">Uncharacterized protein</fullName>
    </submittedName>
</protein>
<keyword evidence="2" id="KW-0732">Signal</keyword>
<reference evidence="4" key="1">
    <citation type="submission" date="2024-02" db="UniProtKB">
        <authorList>
            <consortium name="WormBaseParasite"/>
        </authorList>
    </citation>
    <scope>IDENTIFICATION</scope>
</reference>
<keyword evidence="3" id="KW-1185">Reference proteome</keyword>
<name>A0AAF3EEM0_9BILA</name>
<keyword evidence="1" id="KW-1133">Transmembrane helix</keyword>
<dbReference type="WBParaSite" id="MBELARI_LOCUS12423">
    <property type="protein sequence ID" value="MBELARI_LOCUS12423"/>
    <property type="gene ID" value="MBELARI_LOCUS12423"/>
</dbReference>
<accession>A0AAF3EEM0</accession>
<feature type="transmembrane region" description="Helical" evidence="1">
    <location>
        <begin position="30"/>
        <end position="54"/>
    </location>
</feature>
<organism evidence="3 4">
    <name type="scientific">Mesorhabditis belari</name>
    <dbReference type="NCBI Taxonomy" id="2138241"/>
    <lineage>
        <taxon>Eukaryota</taxon>
        <taxon>Metazoa</taxon>
        <taxon>Ecdysozoa</taxon>
        <taxon>Nematoda</taxon>
        <taxon>Chromadorea</taxon>
        <taxon>Rhabditida</taxon>
        <taxon>Rhabditina</taxon>
        <taxon>Rhabditomorpha</taxon>
        <taxon>Rhabditoidea</taxon>
        <taxon>Rhabditidae</taxon>
        <taxon>Mesorhabditinae</taxon>
        <taxon>Mesorhabditis</taxon>
    </lineage>
</organism>
<dbReference type="Proteomes" id="UP000887575">
    <property type="component" value="Unassembled WGS sequence"/>
</dbReference>
<evidence type="ECO:0000313" key="3">
    <source>
        <dbReference type="Proteomes" id="UP000887575"/>
    </source>
</evidence>
<keyword evidence="1" id="KW-0472">Membrane</keyword>
<dbReference type="GO" id="GO:0016020">
    <property type="term" value="C:membrane"/>
    <property type="evidence" value="ECO:0007669"/>
    <property type="project" value="InterPro"/>
</dbReference>
<evidence type="ECO:0000256" key="1">
    <source>
        <dbReference type="SAM" id="Phobius"/>
    </source>
</evidence>
<dbReference type="AlphaFoldDB" id="A0AAF3EEM0"/>
<keyword evidence="1" id="KW-0812">Transmembrane</keyword>
<feature type="transmembrane region" description="Helical" evidence="1">
    <location>
        <begin position="98"/>
        <end position="121"/>
    </location>
</feature>
<dbReference type="InterPro" id="IPR036719">
    <property type="entry name" value="Neuro-gated_channel_TM_sf"/>
</dbReference>
<dbReference type="SUPFAM" id="SSF90112">
    <property type="entry name" value="Neurotransmitter-gated ion-channel transmembrane pore"/>
    <property type="match status" value="1"/>
</dbReference>
<evidence type="ECO:0000256" key="2">
    <source>
        <dbReference type="SAM" id="SignalP"/>
    </source>
</evidence>
<evidence type="ECO:0000313" key="4">
    <source>
        <dbReference type="WBParaSite" id="MBELARI_LOCUS12423"/>
    </source>
</evidence>
<feature type="signal peptide" evidence="2">
    <location>
        <begin position="1"/>
        <end position="20"/>
    </location>
</feature>
<proteinExistence type="predicted"/>